<accession>A0A1A9WM53</accession>
<dbReference type="EnsemblMetazoa" id="GBRI024627-RA">
    <property type="protein sequence ID" value="GBRI024627-PA"/>
    <property type="gene ID" value="GBRI024627"/>
</dbReference>
<dbReference type="VEuPathDB" id="VectorBase:GBRI024627"/>
<dbReference type="AlphaFoldDB" id="A0A1A9WM53"/>
<reference evidence="2" key="1">
    <citation type="submission" date="2014-03" db="EMBL/GenBank/DDBJ databases">
        <authorList>
            <person name="Aksoy S."/>
            <person name="Warren W."/>
            <person name="Wilson R.K."/>
        </authorList>
    </citation>
    <scope>NUCLEOTIDE SEQUENCE [LARGE SCALE GENOMIC DNA]</scope>
    <source>
        <strain evidence="2">IAEA</strain>
    </source>
</reference>
<proteinExistence type="predicted"/>
<evidence type="ECO:0000313" key="2">
    <source>
        <dbReference type="Proteomes" id="UP000091820"/>
    </source>
</evidence>
<evidence type="ECO:0000313" key="1">
    <source>
        <dbReference type="EnsemblMetazoa" id="GBRI024627-PA"/>
    </source>
</evidence>
<organism evidence="1 2">
    <name type="scientific">Glossina brevipalpis</name>
    <dbReference type="NCBI Taxonomy" id="37001"/>
    <lineage>
        <taxon>Eukaryota</taxon>
        <taxon>Metazoa</taxon>
        <taxon>Ecdysozoa</taxon>
        <taxon>Arthropoda</taxon>
        <taxon>Hexapoda</taxon>
        <taxon>Insecta</taxon>
        <taxon>Pterygota</taxon>
        <taxon>Neoptera</taxon>
        <taxon>Endopterygota</taxon>
        <taxon>Diptera</taxon>
        <taxon>Brachycera</taxon>
        <taxon>Muscomorpha</taxon>
        <taxon>Hippoboscoidea</taxon>
        <taxon>Glossinidae</taxon>
        <taxon>Glossina</taxon>
    </lineage>
</organism>
<sequence length="104" mass="12263">MMGEEEDEKEEEDECNSMKDILLNWQVVMVVVVVVDHNNLFDIPDNMKFKHLKTSVGSSYTPVLNYCVGIVNVFLDDRYTTFYDLEYKSMEKVPVCRREEENLK</sequence>
<name>A0A1A9WM53_9MUSC</name>
<reference evidence="1" key="2">
    <citation type="submission" date="2020-05" db="UniProtKB">
        <authorList>
            <consortium name="EnsemblMetazoa"/>
        </authorList>
    </citation>
    <scope>IDENTIFICATION</scope>
    <source>
        <strain evidence="1">IAEA</strain>
    </source>
</reference>
<dbReference type="Proteomes" id="UP000091820">
    <property type="component" value="Unassembled WGS sequence"/>
</dbReference>
<protein>
    <submittedName>
        <fullName evidence="1">Uncharacterized protein</fullName>
    </submittedName>
</protein>
<keyword evidence="2" id="KW-1185">Reference proteome</keyword>